<keyword evidence="4" id="KW-0539">Nucleus</keyword>
<dbReference type="InterPro" id="IPR010301">
    <property type="entry name" value="RRP1"/>
</dbReference>
<feature type="region of interest" description="Disordered" evidence="5">
    <location>
        <begin position="522"/>
        <end position="589"/>
    </location>
</feature>
<dbReference type="AlphaFoldDB" id="U5EP82"/>
<feature type="compositionally biased region" description="Low complexity" evidence="5">
    <location>
        <begin position="481"/>
        <end position="497"/>
    </location>
</feature>
<accession>U5EP82</accession>
<evidence type="ECO:0000256" key="2">
    <source>
        <dbReference type="ARBA" id="ARBA00006374"/>
    </source>
</evidence>
<dbReference type="GO" id="GO:0030688">
    <property type="term" value="C:preribosome, small subunit precursor"/>
    <property type="evidence" value="ECO:0007669"/>
    <property type="project" value="InterPro"/>
</dbReference>
<feature type="compositionally biased region" description="Basic and acidic residues" evidence="5">
    <location>
        <begin position="524"/>
        <end position="540"/>
    </location>
</feature>
<dbReference type="GO" id="GO:0006364">
    <property type="term" value="P:rRNA processing"/>
    <property type="evidence" value="ECO:0007669"/>
    <property type="project" value="UniProtKB-KW"/>
</dbReference>
<dbReference type="EMBL" id="GANO01000270">
    <property type="protein sequence ID" value="JAB59601.1"/>
    <property type="molecule type" value="mRNA"/>
</dbReference>
<evidence type="ECO:0000256" key="3">
    <source>
        <dbReference type="ARBA" id="ARBA00022552"/>
    </source>
</evidence>
<proteinExistence type="evidence at transcript level"/>
<protein>
    <submittedName>
        <fullName evidence="6">Putative nnp-1</fullName>
    </submittedName>
</protein>
<evidence type="ECO:0000256" key="1">
    <source>
        <dbReference type="ARBA" id="ARBA00004123"/>
    </source>
</evidence>
<comment type="similarity">
    <text evidence="2">Belongs to the RRP1 family.</text>
</comment>
<evidence type="ECO:0000256" key="4">
    <source>
        <dbReference type="ARBA" id="ARBA00023242"/>
    </source>
</evidence>
<feature type="compositionally biased region" description="Polar residues" evidence="5">
    <location>
        <begin position="575"/>
        <end position="585"/>
    </location>
</feature>
<evidence type="ECO:0000313" key="6">
    <source>
        <dbReference type="EMBL" id="JAB59601.1"/>
    </source>
</evidence>
<feature type="region of interest" description="Disordered" evidence="5">
    <location>
        <begin position="256"/>
        <end position="293"/>
    </location>
</feature>
<reference evidence="6" key="1">
    <citation type="journal article" date="2014" name="Insect Biochem. Mol. Biol.">
        <title>An insight into the sialome of the frog biting fly, Corethrella appendiculata.</title>
        <authorList>
            <person name="Ribeiro J.M.C."/>
            <person name="Chagas A.C."/>
            <person name="Pham V.M."/>
            <person name="Lounibos L.P."/>
            <person name="Calvo E."/>
        </authorList>
    </citation>
    <scope>NUCLEOTIDE SEQUENCE</scope>
    <source>
        <tissue evidence="6">Salivary glands</tissue>
    </source>
</reference>
<comment type="subcellular location">
    <subcellularLocation>
        <location evidence="1">Nucleus</location>
    </subcellularLocation>
</comment>
<feature type="compositionally biased region" description="Acidic residues" evidence="5">
    <location>
        <begin position="257"/>
        <end position="287"/>
    </location>
</feature>
<feature type="region of interest" description="Disordered" evidence="5">
    <location>
        <begin position="396"/>
        <end position="509"/>
    </location>
</feature>
<dbReference type="PANTHER" id="PTHR13026">
    <property type="entry name" value="NNP-1 PROTEIN NOVEL NUCLEAR PROTEIN 1 NOP52"/>
    <property type="match status" value="1"/>
</dbReference>
<name>U5EP82_9DIPT</name>
<evidence type="ECO:0000256" key="5">
    <source>
        <dbReference type="SAM" id="MobiDB-lite"/>
    </source>
</evidence>
<feature type="compositionally biased region" description="Low complexity" evidence="5">
    <location>
        <begin position="547"/>
        <end position="565"/>
    </location>
</feature>
<sequence length="653" mass="75485">KVLLVQQELKFVKILAGNDLYQRRKVLKNLRKWLKARSESNFPFTDTDFLRLWKGLFYCMWMSDKPLVQENLAEELGLLLNCFEDVDVSAQFYHAFLDTMCMEWFGIDQWRIDKFMMLVRRVTRRMLMLIAERTEWRLDIVELVMKKIEATILDVNRCPIGLSMHFNDLILEEIAKVCEGDIPKEAVHKIIEPYVTYFLKLKDIPMLRHTQRTIFYHLMTQSELGQTYGEKFEVWKKSGFPTEHIDDMEVQVKYVENSDDEDDDENGVNSVDEDDMNGDSGGDDDSPDEKVYDTRAGRVDVVINEIPFDSIAIMEMFDKLKYKSFATTKGRKFMKNLVKKLKKFSQDIYPLGPQMMPTRKSLIEKNEDSLPYVNIDQAAKDLLKYEEDLVEETRALDPRKKDNKRKKDAAKPSLYSNFVKASSDDKKPNNVWTEEDDDSATENKKTNGAIKKNKKRKSSETNENKNITKKTKISERDLNEASTSSSSSKLANKNSTKSPKKDGWSESLKDGETEYFIPSRKLRLREANKDQNLENQERKTTNLVKNPFASASAPASPSTSAPTTPKLQIRGKRQALQTPSTSSPSAKRVKIMLNRNISQEQTEYLKILKQSPHLPFDSTKKPTKGLLKPNLMPSPINPFYKKKIGLKFMNETL</sequence>
<dbReference type="GO" id="GO:0005634">
    <property type="term" value="C:nucleus"/>
    <property type="evidence" value="ECO:0007669"/>
    <property type="project" value="UniProtKB-SubCell"/>
</dbReference>
<organism evidence="6">
    <name type="scientific">Corethrella appendiculata</name>
    <dbReference type="NCBI Taxonomy" id="1370023"/>
    <lineage>
        <taxon>Eukaryota</taxon>
        <taxon>Metazoa</taxon>
        <taxon>Ecdysozoa</taxon>
        <taxon>Arthropoda</taxon>
        <taxon>Hexapoda</taxon>
        <taxon>Insecta</taxon>
        <taxon>Pterygota</taxon>
        <taxon>Neoptera</taxon>
        <taxon>Endopterygota</taxon>
        <taxon>Diptera</taxon>
        <taxon>Nematocera</taxon>
        <taxon>Culicoidea</taxon>
        <taxon>Chaoboridae</taxon>
        <taxon>Corethrella</taxon>
    </lineage>
</organism>
<keyword evidence="3" id="KW-0698">rRNA processing</keyword>
<dbReference type="Pfam" id="PF05997">
    <property type="entry name" value="Nop52"/>
    <property type="match status" value="1"/>
</dbReference>
<feature type="non-terminal residue" evidence="6">
    <location>
        <position position="1"/>
    </location>
</feature>
<feature type="compositionally biased region" description="Basic and acidic residues" evidence="5">
    <location>
        <begin position="499"/>
        <end position="509"/>
    </location>
</feature>
<dbReference type="PANTHER" id="PTHR13026:SF0">
    <property type="entry name" value="RIBOSOMAL RNA PROCESSING 1B"/>
    <property type="match status" value="1"/>
</dbReference>